<evidence type="ECO:0000313" key="2">
    <source>
        <dbReference type="Proteomes" id="UP001152607"/>
    </source>
</evidence>
<comment type="caution">
    <text evidence="1">The sequence shown here is derived from an EMBL/GenBank/DDBJ whole genome shotgun (WGS) entry which is preliminary data.</text>
</comment>
<dbReference type="Proteomes" id="UP001152607">
    <property type="component" value="Unassembled WGS sequence"/>
</dbReference>
<keyword evidence="2" id="KW-1185">Reference proteome</keyword>
<gene>
    <name evidence="1" type="ORF">PDIGIT_LOCUS7590</name>
</gene>
<reference evidence="1" key="1">
    <citation type="submission" date="2023-01" db="EMBL/GenBank/DDBJ databases">
        <authorList>
            <person name="Van Ghelder C."/>
            <person name="Rancurel C."/>
        </authorList>
    </citation>
    <scope>NUCLEOTIDE SEQUENCE</scope>
    <source>
        <strain evidence="1">CNCM I-4278</strain>
    </source>
</reference>
<evidence type="ECO:0000313" key="1">
    <source>
        <dbReference type="EMBL" id="CAI6334529.1"/>
    </source>
</evidence>
<organism evidence="1 2">
    <name type="scientific">Periconia digitata</name>
    <dbReference type="NCBI Taxonomy" id="1303443"/>
    <lineage>
        <taxon>Eukaryota</taxon>
        <taxon>Fungi</taxon>
        <taxon>Dikarya</taxon>
        <taxon>Ascomycota</taxon>
        <taxon>Pezizomycotina</taxon>
        <taxon>Dothideomycetes</taxon>
        <taxon>Pleosporomycetidae</taxon>
        <taxon>Pleosporales</taxon>
        <taxon>Massarineae</taxon>
        <taxon>Periconiaceae</taxon>
        <taxon>Periconia</taxon>
    </lineage>
</organism>
<name>A0A9W4UFS2_9PLEO</name>
<dbReference type="AlphaFoldDB" id="A0A9W4UFS2"/>
<accession>A0A9W4UFS2</accession>
<sequence>MNYNMLIDSGLCLQTEFAKGDESSELTVRFHRLVSTYNLEATAHEAEGTIVSSHVYYSSRSPLFSEKEKERIMRILVCSNTKQATLTPNTHQPGILASYLSPKLQKLRRFTTRKTTDFEIHHHVFKHIRSSQHTFPNTPIPPA</sequence>
<dbReference type="EMBL" id="CAOQHR010000005">
    <property type="protein sequence ID" value="CAI6334529.1"/>
    <property type="molecule type" value="Genomic_DNA"/>
</dbReference>
<proteinExistence type="predicted"/>
<protein>
    <submittedName>
        <fullName evidence="1">Uncharacterized protein</fullName>
    </submittedName>
</protein>